<dbReference type="InterPro" id="IPR007711">
    <property type="entry name" value="HigB-1"/>
</dbReference>
<gene>
    <name evidence="1" type="ORF">Nstercoris_00442</name>
</gene>
<dbReference type="InterPro" id="IPR035093">
    <property type="entry name" value="RelE/ParE_toxin_dom_sf"/>
</dbReference>
<keyword evidence="2" id="KW-1185">Reference proteome</keyword>
<proteinExistence type="predicted"/>
<evidence type="ECO:0000313" key="2">
    <source>
        <dbReference type="Proteomes" id="UP000316473"/>
    </source>
</evidence>
<dbReference type="Pfam" id="PF05015">
    <property type="entry name" value="HigB-like_toxin"/>
    <property type="match status" value="1"/>
</dbReference>
<accession>A0A4Y1YMG2</accession>
<protein>
    <submittedName>
        <fullName evidence="1">Uncharacterized protein</fullName>
    </submittedName>
</protein>
<evidence type="ECO:0000313" key="1">
    <source>
        <dbReference type="EMBL" id="BBL34211.1"/>
    </source>
</evidence>
<dbReference type="KEGG" id="nst:Nstercoris_00442"/>
<dbReference type="AlphaFoldDB" id="A0A4Y1YMG2"/>
<dbReference type="EMBL" id="AP019755">
    <property type="protein sequence ID" value="BBL34211.1"/>
    <property type="molecule type" value="Genomic_DNA"/>
</dbReference>
<dbReference type="Proteomes" id="UP000316473">
    <property type="component" value="Chromosome"/>
</dbReference>
<reference evidence="1 2" key="1">
    <citation type="submission" date="2019-06" db="EMBL/GenBank/DDBJ databases">
        <title>Nitrosomonas stercoris KYUHI-S whole genome shotgun sequence.</title>
        <authorList>
            <person name="Nakagawa T."/>
            <person name="Tsuchiya Y."/>
            <person name="Takahashi R."/>
        </authorList>
    </citation>
    <scope>NUCLEOTIDE SEQUENCE [LARGE SCALE GENOMIC DNA]</scope>
    <source>
        <strain evidence="1 2">KYUHI-S</strain>
    </source>
</reference>
<dbReference type="PANTHER" id="PTHR40266">
    <property type="entry name" value="TOXIN HIGB-1"/>
    <property type="match status" value="1"/>
</dbReference>
<dbReference type="Gene3D" id="3.30.2310.20">
    <property type="entry name" value="RelE-like"/>
    <property type="match status" value="1"/>
</dbReference>
<dbReference type="SUPFAM" id="SSF143011">
    <property type="entry name" value="RelE-like"/>
    <property type="match status" value="1"/>
</dbReference>
<dbReference type="PANTHER" id="PTHR40266:SF2">
    <property type="entry name" value="TOXIN HIGB-1"/>
    <property type="match status" value="1"/>
</dbReference>
<sequence length="86" mass="10300">MQRFIESDDISGLPPNAIAKIRRMVSFLQDMEKEDELYTIPNWKAHTLTGNRKGTWSLFVTRNWRMTFQIDKHEIVIVDLNFEDYH</sequence>
<name>A0A4Y1YMG2_9PROT</name>
<organism evidence="1 2">
    <name type="scientific">Nitrosomonas stercoris</name>
    <dbReference type="NCBI Taxonomy" id="1444684"/>
    <lineage>
        <taxon>Bacteria</taxon>
        <taxon>Pseudomonadati</taxon>
        <taxon>Pseudomonadota</taxon>
        <taxon>Betaproteobacteria</taxon>
        <taxon>Nitrosomonadales</taxon>
        <taxon>Nitrosomonadaceae</taxon>
        <taxon>Nitrosomonas</taxon>
    </lineage>
</organism>